<protein>
    <submittedName>
        <fullName evidence="1">PAS domain-containing protein</fullName>
    </submittedName>
</protein>
<keyword evidence="2" id="KW-1185">Reference proteome</keyword>
<dbReference type="InterPro" id="IPR009922">
    <property type="entry name" value="DUF1457"/>
</dbReference>
<reference evidence="2" key="1">
    <citation type="submission" date="2023-08" db="EMBL/GenBank/DDBJ databases">
        <title>Rhodospirillaceae gen. nov., a novel taxon isolated from the Yangtze River Yuezi River estuary sludge.</title>
        <authorList>
            <person name="Ruan L."/>
        </authorList>
    </citation>
    <scope>NUCLEOTIDE SEQUENCE [LARGE SCALE GENOMIC DNA]</scope>
    <source>
        <strain evidence="2">R-7</strain>
    </source>
</reference>
<accession>A0ABU0YPZ5</accession>
<dbReference type="Pfam" id="PF07310">
    <property type="entry name" value="PAS_5"/>
    <property type="match status" value="1"/>
</dbReference>
<evidence type="ECO:0000313" key="2">
    <source>
        <dbReference type="Proteomes" id="UP001230156"/>
    </source>
</evidence>
<dbReference type="Proteomes" id="UP001230156">
    <property type="component" value="Unassembled WGS sequence"/>
</dbReference>
<name>A0ABU0YPZ5_9PROT</name>
<comment type="caution">
    <text evidence="1">The sequence shown here is derived from an EMBL/GenBank/DDBJ whole genome shotgun (WGS) entry which is preliminary data.</text>
</comment>
<gene>
    <name evidence="1" type="ORF">Q8A70_15245</name>
</gene>
<organism evidence="1 2">
    <name type="scientific">Dongia sedimenti</name>
    <dbReference type="NCBI Taxonomy" id="3064282"/>
    <lineage>
        <taxon>Bacteria</taxon>
        <taxon>Pseudomonadati</taxon>
        <taxon>Pseudomonadota</taxon>
        <taxon>Alphaproteobacteria</taxon>
        <taxon>Rhodospirillales</taxon>
        <taxon>Dongiaceae</taxon>
        <taxon>Dongia</taxon>
    </lineage>
</organism>
<dbReference type="EMBL" id="JAUYVI010000004">
    <property type="protein sequence ID" value="MDQ7249041.1"/>
    <property type="molecule type" value="Genomic_DNA"/>
</dbReference>
<sequence>MVLEISDDRLRRLYAYWSQKKGARRVPSRADIAPEEITDILPWVMLMERVGTRIRYRLVGDGFRQIYGDKLLGMYLDEIDLDHITAAYIEEYERAARDLVPVARKWTFTKLNGRHLEYERLILPLAPDDKTVNMFLTGAVGFGFG</sequence>
<evidence type="ECO:0000313" key="1">
    <source>
        <dbReference type="EMBL" id="MDQ7249041.1"/>
    </source>
</evidence>
<proteinExistence type="predicted"/>
<dbReference type="RefSeq" id="WP_379956575.1">
    <property type="nucleotide sequence ID" value="NZ_JAUYVI010000004.1"/>
</dbReference>